<evidence type="ECO:0000256" key="4">
    <source>
        <dbReference type="ARBA" id="ARBA00022989"/>
    </source>
</evidence>
<feature type="transmembrane region" description="Helical" evidence="6">
    <location>
        <begin position="356"/>
        <end position="376"/>
    </location>
</feature>
<evidence type="ECO:0000256" key="2">
    <source>
        <dbReference type="ARBA" id="ARBA00005982"/>
    </source>
</evidence>
<evidence type="ECO:0000256" key="6">
    <source>
        <dbReference type="SAM" id="Phobius"/>
    </source>
</evidence>
<feature type="transmembrane region" description="Helical" evidence="6">
    <location>
        <begin position="478"/>
        <end position="502"/>
    </location>
</feature>
<proteinExistence type="inferred from homology"/>
<comment type="caution">
    <text evidence="7">The sequence shown here is derived from an EMBL/GenBank/DDBJ whole genome shotgun (WGS) entry which is preliminary data.</text>
</comment>
<dbReference type="OrthoDB" id="8904098at2759"/>
<keyword evidence="5 6" id="KW-0472">Membrane</keyword>
<evidence type="ECO:0000313" key="8">
    <source>
        <dbReference type="Proteomes" id="UP000813444"/>
    </source>
</evidence>
<dbReference type="InterPro" id="IPR036259">
    <property type="entry name" value="MFS_trans_sf"/>
</dbReference>
<protein>
    <submittedName>
        <fullName evidence="7">Oligopeptide transporter</fullName>
    </submittedName>
</protein>
<dbReference type="Pfam" id="PF00854">
    <property type="entry name" value="PTR2"/>
    <property type="match status" value="1"/>
</dbReference>
<name>A0A8K0SYQ5_9HYPO</name>
<keyword evidence="3 6" id="KW-0812">Transmembrane</keyword>
<feature type="transmembrane region" description="Helical" evidence="6">
    <location>
        <begin position="151"/>
        <end position="176"/>
    </location>
</feature>
<dbReference type="PANTHER" id="PTHR11654">
    <property type="entry name" value="OLIGOPEPTIDE TRANSPORTER-RELATED"/>
    <property type="match status" value="1"/>
</dbReference>
<dbReference type="SUPFAM" id="SSF103473">
    <property type="entry name" value="MFS general substrate transporter"/>
    <property type="match status" value="1"/>
</dbReference>
<feature type="transmembrane region" description="Helical" evidence="6">
    <location>
        <begin position="388"/>
        <end position="408"/>
    </location>
</feature>
<evidence type="ECO:0000256" key="5">
    <source>
        <dbReference type="ARBA" id="ARBA00023136"/>
    </source>
</evidence>
<evidence type="ECO:0000313" key="7">
    <source>
        <dbReference type="EMBL" id="KAH7320641.1"/>
    </source>
</evidence>
<gene>
    <name evidence="7" type="ORF">B0I35DRAFT_390523</name>
</gene>
<keyword evidence="4 6" id="KW-1133">Transmembrane helix</keyword>
<feature type="transmembrane region" description="Helical" evidence="6">
    <location>
        <begin position="321"/>
        <end position="344"/>
    </location>
</feature>
<feature type="transmembrane region" description="Helical" evidence="6">
    <location>
        <begin position="445"/>
        <end position="466"/>
    </location>
</feature>
<feature type="transmembrane region" description="Helical" evidence="6">
    <location>
        <begin position="126"/>
        <end position="145"/>
    </location>
</feature>
<feature type="transmembrane region" description="Helical" evidence="6">
    <location>
        <begin position="210"/>
        <end position="228"/>
    </location>
</feature>
<feature type="transmembrane region" description="Helical" evidence="6">
    <location>
        <begin position="508"/>
        <end position="531"/>
    </location>
</feature>
<dbReference type="AlphaFoldDB" id="A0A8K0SYQ5"/>
<accession>A0A8K0SYQ5</accession>
<dbReference type="Proteomes" id="UP000813444">
    <property type="component" value="Unassembled WGS sequence"/>
</dbReference>
<organism evidence="7 8">
    <name type="scientific">Stachybotrys elegans</name>
    <dbReference type="NCBI Taxonomy" id="80388"/>
    <lineage>
        <taxon>Eukaryota</taxon>
        <taxon>Fungi</taxon>
        <taxon>Dikarya</taxon>
        <taxon>Ascomycota</taxon>
        <taxon>Pezizomycotina</taxon>
        <taxon>Sordariomycetes</taxon>
        <taxon>Hypocreomycetidae</taxon>
        <taxon>Hypocreales</taxon>
        <taxon>Stachybotryaceae</taxon>
        <taxon>Stachybotrys</taxon>
    </lineage>
</organism>
<comment type="subcellular location">
    <subcellularLocation>
        <location evidence="1">Membrane</location>
        <topology evidence="1">Multi-pass membrane protein</topology>
    </subcellularLocation>
</comment>
<evidence type="ECO:0000256" key="3">
    <source>
        <dbReference type="ARBA" id="ARBA00022692"/>
    </source>
</evidence>
<sequence>MEASDITVLRAASFEEAGKDEYPRKATPEEIRDLVHEVDDIPVAAWLLTFTGAASNLAKFGITVTWQNYLQNEPGNPLLPGALGLGQSTATAIQSGYLFFRYLAPLPFAIISDAWLGRHTTMHISLGLLLVGYTVLVLTSIPSALERGAGLPGLIVTMFLTGLGHGGLSAVMYPFIADQIPEHEPRVKRNKKGELVVTERQLSVQYVFNGYYWMVNVASMAIIATTLLERHVGFWLAFLVPTGILFVTIIPVIVLHRRLVKLPPEGNILIQAGQVIMIACRSKFRLDAADPMRQKLLHDRDVPWTSAFVDEMRRGLKGCRVILFFIIFWLCYDQTTTNIISQAAQMRARGISNDTIQALNPVACIIMGPLIQDFLFKFLRENKIAFGPIIRMTVAFFFTAAAIAYAAGIQQVIYSSGPCYEYPLECPAATPHPGSNERLPNNVNIWLQTPYLFILAIGEILGMVALNEYTYTEAPTNLKAMVQALQNLSAAAGAAIGIALGQVSRNPWLVILFSSLAGVMTIFAVLFWLIFHKYDGTEPAQQEGNHEAEGED</sequence>
<reference evidence="7" key="1">
    <citation type="journal article" date="2021" name="Nat. Commun.">
        <title>Genetic determinants of endophytism in the Arabidopsis root mycobiome.</title>
        <authorList>
            <person name="Mesny F."/>
            <person name="Miyauchi S."/>
            <person name="Thiergart T."/>
            <person name="Pickel B."/>
            <person name="Atanasova L."/>
            <person name="Karlsson M."/>
            <person name="Huettel B."/>
            <person name="Barry K.W."/>
            <person name="Haridas S."/>
            <person name="Chen C."/>
            <person name="Bauer D."/>
            <person name="Andreopoulos W."/>
            <person name="Pangilinan J."/>
            <person name="LaButti K."/>
            <person name="Riley R."/>
            <person name="Lipzen A."/>
            <person name="Clum A."/>
            <person name="Drula E."/>
            <person name="Henrissat B."/>
            <person name="Kohler A."/>
            <person name="Grigoriev I.V."/>
            <person name="Martin F.M."/>
            <person name="Hacquard S."/>
        </authorList>
    </citation>
    <scope>NUCLEOTIDE SEQUENCE</scope>
    <source>
        <strain evidence="7">MPI-CAGE-CH-0235</strain>
    </source>
</reference>
<evidence type="ECO:0000256" key="1">
    <source>
        <dbReference type="ARBA" id="ARBA00004141"/>
    </source>
</evidence>
<dbReference type="GO" id="GO:0022857">
    <property type="term" value="F:transmembrane transporter activity"/>
    <property type="evidence" value="ECO:0007669"/>
    <property type="project" value="InterPro"/>
</dbReference>
<comment type="similarity">
    <text evidence="2">Belongs to the major facilitator superfamily. Proton-dependent oligopeptide transporter (POT/PTR) (TC 2.A.17) family.</text>
</comment>
<dbReference type="Gene3D" id="1.20.1250.20">
    <property type="entry name" value="MFS general substrate transporter like domains"/>
    <property type="match status" value="1"/>
</dbReference>
<dbReference type="EMBL" id="JAGPNK010000005">
    <property type="protein sequence ID" value="KAH7320641.1"/>
    <property type="molecule type" value="Genomic_DNA"/>
</dbReference>
<dbReference type="GO" id="GO:0016020">
    <property type="term" value="C:membrane"/>
    <property type="evidence" value="ECO:0007669"/>
    <property type="project" value="UniProtKB-SubCell"/>
</dbReference>
<keyword evidence="8" id="KW-1185">Reference proteome</keyword>
<feature type="transmembrane region" description="Helical" evidence="6">
    <location>
        <begin position="234"/>
        <end position="255"/>
    </location>
</feature>
<dbReference type="InterPro" id="IPR000109">
    <property type="entry name" value="POT_fam"/>
</dbReference>